<dbReference type="PROSITE" id="PS00138">
    <property type="entry name" value="SUBTILASE_SER"/>
    <property type="match status" value="1"/>
</dbReference>
<keyword evidence="9" id="KW-1185">Reference proteome</keyword>
<feature type="domain" description="Peptidase S8/S53" evidence="7">
    <location>
        <begin position="98"/>
        <end position="223"/>
    </location>
</feature>
<name>A0A804LZ39_MAIZE</name>
<reference evidence="9" key="1">
    <citation type="submission" date="2015-12" db="EMBL/GenBank/DDBJ databases">
        <title>Update maize B73 reference genome by single molecule sequencing technologies.</title>
        <authorList>
            <consortium name="Maize Genome Sequencing Project"/>
            <person name="Ware D."/>
        </authorList>
    </citation>
    <scope>NUCLEOTIDE SEQUENCE [LARGE SCALE GENOMIC DNA]</scope>
    <source>
        <strain evidence="9">cv. B73</strain>
    </source>
</reference>
<evidence type="ECO:0000256" key="6">
    <source>
        <dbReference type="PROSITE-ProRule" id="PRU01240"/>
    </source>
</evidence>
<dbReference type="PROSITE" id="PS51892">
    <property type="entry name" value="SUBTILASE"/>
    <property type="match status" value="1"/>
</dbReference>
<dbReference type="Proteomes" id="UP000007305">
    <property type="component" value="Chromosome 1"/>
</dbReference>
<protein>
    <recommendedName>
        <fullName evidence="7">Peptidase S8/S53 domain-containing protein</fullName>
    </recommendedName>
</protein>
<dbReference type="Gene3D" id="3.40.50.200">
    <property type="entry name" value="Peptidase S8/S53 domain"/>
    <property type="match status" value="1"/>
</dbReference>
<evidence type="ECO:0000259" key="7">
    <source>
        <dbReference type="Pfam" id="PF00082"/>
    </source>
</evidence>
<organism evidence="8 9">
    <name type="scientific">Zea mays</name>
    <name type="common">Maize</name>
    <dbReference type="NCBI Taxonomy" id="4577"/>
    <lineage>
        <taxon>Eukaryota</taxon>
        <taxon>Viridiplantae</taxon>
        <taxon>Streptophyta</taxon>
        <taxon>Embryophyta</taxon>
        <taxon>Tracheophyta</taxon>
        <taxon>Spermatophyta</taxon>
        <taxon>Magnoliopsida</taxon>
        <taxon>Liliopsida</taxon>
        <taxon>Poales</taxon>
        <taxon>Poaceae</taxon>
        <taxon>PACMAD clade</taxon>
        <taxon>Panicoideae</taxon>
        <taxon>Andropogonodae</taxon>
        <taxon>Andropogoneae</taxon>
        <taxon>Tripsacinae</taxon>
        <taxon>Zea</taxon>
    </lineage>
</organism>
<keyword evidence="3" id="KW-0732">Signal</keyword>
<reference evidence="8" key="3">
    <citation type="submission" date="2021-05" db="UniProtKB">
        <authorList>
            <consortium name="EnsemblPlants"/>
        </authorList>
    </citation>
    <scope>IDENTIFICATION</scope>
    <source>
        <strain evidence="8">cv. B73</strain>
    </source>
</reference>
<dbReference type="InterPro" id="IPR036852">
    <property type="entry name" value="Peptidase_S8/S53_dom_sf"/>
</dbReference>
<proteinExistence type="inferred from homology"/>
<keyword evidence="2" id="KW-0645">Protease</keyword>
<dbReference type="Pfam" id="PF00082">
    <property type="entry name" value="Peptidase_S8"/>
    <property type="match status" value="1"/>
</dbReference>
<dbReference type="GO" id="GO:0004252">
    <property type="term" value="F:serine-type endopeptidase activity"/>
    <property type="evidence" value="ECO:0007669"/>
    <property type="project" value="InterPro"/>
</dbReference>
<dbReference type="GO" id="GO:0006508">
    <property type="term" value="P:proteolysis"/>
    <property type="evidence" value="ECO:0007669"/>
    <property type="project" value="UniProtKB-KW"/>
</dbReference>
<evidence type="ECO:0000256" key="4">
    <source>
        <dbReference type="ARBA" id="ARBA00022801"/>
    </source>
</evidence>
<dbReference type="SUPFAM" id="SSF52743">
    <property type="entry name" value="Subtilisin-like"/>
    <property type="match status" value="1"/>
</dbReference>
<comment type="caution">
    <text evidence="6">Lacks conserved residue(s) required for the propagation of feature annotation.</text>
</comment>
<dbReference type="InParanoid" id="A0A804LZ39"/>
<dbReference type="InterPro" id="IPR045051">
    <property type="entry name" value="SBT"/>
</dbReference>
<dbReference type="Gramene" id="Zm00001eb046770_T001">
    <property type="protein sequence ID" value="Zm00001eb046770_P001"/>
    <property type="gene ID" value="Zm00001eb046770"/>
</dbReference>
<evidence type="ECO:0000256" key="2">
    <source>
        <dbReference type="ARBA" id="ARBA00022670"/>
    </source>
</evidence>
<evidence type="ECO:0000256" key="1">
    <source>
        <dbReference type="ARBA" id="ARBA00011073"/>
    </source>
</evidence>
<evidence type="ECO:0000313" key="9">
    <source>
        <dbReference type="Proteomes" id="UP000007305"/>
    </source>
</evidence>
<dbReference type="InterPro" id="IPR000209">
    <property type="entry name" value="Peptidase_S8/S53_dom"/>
</dbReference>
<keyword evidence="5" id="KW-0720">Serine protease</keyword>
<dbReference type="EnsemblPlants" id="Zm00001eb046770_T001">
    <property type="protein sequence ID" value="Zm00001eb046770_P001"/>
    <property type="gene ID" value="Zm00001eb046770"/>
</dbReference>
<accession>A0A804LZ39</accession>
<reference evidence="8" key="2">
    <citation type="submission" date="2019-07" db="EMBL/GenBank/DDBJ databases">
        <authorList>
            <person name="Seetharam A."/>
            <person name="Woodhouse M."/>
            <person name="Cannon E."/>
        </authorList>
    </citation>
    <scope>NUCLEOTIDE SEQUENCE [LARGE SCALE GENOMIC DNA]</scope>
    <source>
        <strain evidence="8">cv. B73</strain>
    </source>
</reference>
<sequence length="259" mass="28054">MGFVRYQVSLHELEKAIEQANVRGQIHRLPFDGLALCFCVAIRSLEKAIELLSKRKVQGRILLCGYSFNYISGTASIKKVSHTTRNLGAVGFVVAVENIYPGIKFDPVPVSIPRILITDVSKTEDLIDYYNSSTIIDWAGRATTFKATADILAPGNLIWAAWAPNGTDESNYAGEGFAMVSGTSMATPHFAGIAALIKQKNPKWSPSAIKSAMMTTTNTLDKGSRPLRAQQYTTSEMMTLSQATPFDCGSGAVNPKAAL</sequence>
<dbReference type="PANTHER" id="PTHR10795">
    <property type="entry name" value="PROPROTEIN CONVERTASE SUBTILISIN/KEXIN"/>
    <property type="match status" value="1"/>
</dbReference>
<dbReference type="InterPro" id="IPR023828">
    <property type="entry name" value="Peptidase_S8_Ser-AS"/>
</dbReference>
<evidence type="ECO:0000256" key="3">
    <source>
        <dbReference type="ARBA" id="ARBA00022729"/>
    </source>
</evidence>
<evidence type="ECO:0000313" key="8">
    <source>
        <dbReference type="EnsemblPlants" id="Zm00001eb046770_P001"/>
    </source>
</evidence>
<dbReference type="AlphaFoldDB" id="A0A804LZ39"/>
<comment type="similarity">
    <text evidence="1 6">Belongs to the peptidase S8 family.</text>
</comment>
<keyword evidence="4" id="KW-0378">Hydrolase</keyword>
<evidence type="ECO:0000256" key="5">
    <source>
        <dbReference type="ARBA" id="ARBA00022825"/>
    </source>
</evidence>